<feature type="transmembrane region" description="Helical" evidence="12">
    <location>
        <begin position="68"/>
        <end position="94"/>
    </location>
</feature>
<keyword evidence="9 12" id="KW-0446">Lipid-binding</keyword>
<keyword evidence="12" id="KW-1003">Cell membrane</keyword>
<dbReference type="AlphaFoldDB" id="A0A5B8J6Y5"/>
<dbReference type="PANTHER" id="PTHR10031">
    <property type="entry name" value="ATP SYNTHASE LIPID-BINDING PROTEIN, MITOCHONDRIAL"/>
    <property type="match status" value="1"/>
</dbReference>
<name>A0A5B8J6Y5_9MOLU</name>
<gene>
    <name evidence="12 13" type="primary">atpE</name>
    <name evidence="13" type="ORF">FRW55_01650</name>
</gene>
<dbReference type="InterPro" id="IPR005953">
    <property type="entry name" value="ATP_synth_csu_bac/chlpt"/>
</dbReference>
<keyword evidence="14" id="KW-1185">Reference proteome</keyword>
<dbReference type="Pfam" id="PF00137">
    <property type="entry name" value="ATP-synt_C"/>
    <property type="match status" value="1"/>
</dbReference>
<feature type="transmembrane region" description="Helical" evidence="12">
    <location>
        <begin position="25"/>
        <end position="48"/>
    </location>
</feature>
<protein>
    <recommendedName>
        <fullName evidence="12">ATP synthase subunit c</fullName>
    </recommendedName>
    <alternativeName>
        <fullName evidence="12">ATP synthase F(0) sector subunit c</fullName>
    </alternativeName>
    <alternativeName>
        <fullName evidence="12">F-type ATPase subunit c</fullName>
        <shortName evidence="12">F-ATPase subunit c</shortName>
    </alternativeName>
    <alternativeName>
        <fullName evidence="12">Lipid-binding protein</fullName>
    </alternativeName>
</protein>
<evidence type="ECO:0000256" key="3">
    <source>
        <dbReference type="ARBA" id="ARBA00022448"/>
    </source>
</evidence>
<evidence type="ECO:0000256" key="1">
    <source>
        <dbReference type="ARBA" id="ARBA00004141"/>
    </source>
</evidence>
<comment type="function">
    <text evidence="12">F(1)F(0) ATP synthase produces ATP from ADP in the presence of a proton or sodium gradient. F-type ATPases consist of two structural domains, F(1) containing the extramembraneous catalytic core and F(0) containing the membrane proton channel, linked together by a central stalk and a peripheral stalk. During catalysis, ATP synthesis in the catalytic domain of F(1) is coupled via a rotary mechanism of the central stalk subunits to proton translocation.</text>
</comment>
<evidence type="ECO:0000256" key="4">
    <source>
        <dbReference type="ARBA" id="ARBA00022547"/>
    </source>
</evidence>
<evidence type="ECO:0000256" key="5">
    <source>
        <dbReference type="ARBA" id="ARBA00022692"/>
    </source>
</evidence>
<dbReference type="InterPro" id="IPR000454">
    <property type="entry name" value="ATP_synth_F0_csu"/>
</dbReference>
<keyword evidence="5 12" id="KW-0812">Transmembrane</keyword>
<accession>A0A5B8J6Y5</accession>
<dbReference type="PRINTS" id="PR00124">
    <property type="entry name" value="ATPASEC"/>
</dbReference>
<proteinExistence type="inferred from homology"/>
<keyword evidence="7 12" id="KW-1133">Transmembrane helix</keyword>
<evidence type="ECO:0000256" key="6">
    <source>
        <dbReference type="ARBA" id="ARBA00022781"/>
    </source>
</evidence>
<dbReference type="InterPro" id="IPR020537">
    <property type="entry name" value="ATP_synth_F0_csu_DDCD_BS"/>
</dbReference>
<keyword evidence="8 12" id="KW-0406">Ion transport</keyword>
<keyword evidence="10 12" id="KW-0472">Membrane</keyword>
<dbReference type="EMBL" id="CP042295">
    <property type="protein sequence ID" value="QDY86862.1"/>
    <property type="molecule type" value="Genomic_DNA"/>
</dbReference>
<dbReference type="GO" id="GO:0008289">
    <property type="term" value="F:lipid binding"/>
    <property type="evidence" value="ECO:0007669"/>
    <property type="project" value="UniProtKB-KW"/>
</dbReference>
<reference evidence="13 14" key="1">
    <citation type="journal article" date="2019" name="Microbiol. Resour. Announc.">
        <title>Complete Genome Sequences of Three Mycoplasma anserisalpingitis (Mycoplasma sp. 1220) Strains.</title>
        <authorList>
            <person name="Grozner D."/>
            <person name="Forro B."/>
            <person name="Kovacs A.B."/>
            <person name="Marton S."/>
            <person name="Banyai K."/>
            <person name="Kreizinger Z."/>
            <person name="Sulyok K.M."/>
            <person name="Gyuranecz M."/>
        </authorList>
    </citation>
    <scope>NUCLEOTIDE SEQUENCE [LARGE SCALE GENOMIC DNA]</scope>
    <source>
        <strain evidence="13 14">ATCC:BAA-2147</strain>
    </source>
</reference>
<dbReference type="PROSITE" id="PS00605">
    <property type="entry name" value="ATPASE_C"/>
    <property type="match status" value="1"/>
</dbReference>
<dbReference type="KEGG" id="mans:FRW55_01650"/>
<evidence type="ECO:0000313" key="14">
    <source>
        <dbReference type="Proteomes" id="UP000318927"/>
    </source>
</evidence>
<organism evidence="13 14">
    <name type="scientific">Mycoplasma anserisalpingitidis</name>
    <dbReference type="NCBI Taxonomy" id="519450"/>
    <lineage>
        <taxon>Bacteria</taxon>
        <taxon>Bacillati</taxon>
        <taxon>Mycoplasmatota</taxon>
        <taxon>Mollicutes</taxon>
        <taxon>Mycoplasmataceae</taxon>
        <taxon>Mycoplasma</taxon>
    </lineage>
</organism>
<dbReference type="NCBIfam" id="TIGR01260">
    <property type="entry name" value="ATP_synt_c"/>
    <property type="match status" value="1"/>
</dbReference>
<comment type="similarity">
    <text evidence="2 12">Belongs to the ATPase C chain family.</text>
</comment>
<evidence type="ECO:0000256" key="9">
    <source>
        <dbReference type="ARBA" id="ARBA00023121"/>
    </source>
</evidence>
<evidence type="ECO:0000256" key="12">
    <source>
        <dbReference type="HAMAP-Rule" id="MF_01396"/>
    </source>
</evidence>
<keyword evidence="6 12" id="KW-0375">Hydrogen ion transport</keyword>
<dbReference type="InterPro" id="IPR035921">
    <property type="entry name" value="F/V-ATP_Csub_sf"/>
</dbReference>
<comment type="function">
    <text evidence="12">Key component of the F(0) channel; it plays a direct role in translocation across the membrane. A homomeric c-ring of between 10-14 subunits forms the central stalk rotor element with the F(1) delta and epsilon subunits.</text>
</comment>
<dbReference type="OrthoDB" id="9810379at2"/>
<keyword evidence="3 12" id="KW-0813">Transport</keyword>
<dbReference type="Gene3D" id="1.20.120.610">
    <property type="entry name" value="lithium bound rotor ring of v- atpase"/>
    <property type="match status" value="1"/>
</dbReference>
<dbReference type="GO" id="GO:0033177">
    <property type="term" value="C:proton-transporting two-sector ATPase complex, proton-transporting domain"/>
    <property type="evidence" value="ECO:0007669"/>
    <property type="project" value="InterPro"/>
</dbReference>
<keyword evidence="4 12" id="KW-0138">CF(0)</keyword>
<evidence type="ECO:0000256" key="11">
    <source>
        <dbReference type="ARBA" id="ARBA00023310"/>
    </source>
</evidence>
<evidence type="ECO:0000313" key="13">
    <source>
        <dbReference type="EMBL" id="QDY86862.1"/>
    </source>
</evidence>
<sequence>MIYEPIIKLAEETVNNSQNSSGRGLVAIGIGLTMVGVIGTGVGQGYAAGKAAEAVGRNPEAEGKIRNMMIVGMAISESSAIYALIIAFLLLFLFK</sequence>
<evidence type="ECO:0000256" key="8">
    <source>
        <dbReference type="ARBA" id="ARBA00023065"/>
    </source>
</evidence>
<dbReference type="SUPFAM" id="SSF81333">
    <property type="entry name" value="F1F0 ATP synthase subunit C"/>
    <property type="match status" value="1"/>
</dbReference>
<evidence type="ECO:0000256" key="10">
    <source>
        <dbReference type="ARBA" id="ARBA00023136"/>
    </source>
</evidence>
<feature type="site" description="Reversibly protonated during proton transport" evidence="12">
    <location>
        <position position="77"/>
    </location>
</feature>
<evidence type="ECO:0000256" key="2">
    <source>
        <dbReference type="ARBA" id="ARBA00006704"/>
    </source>
</evidence>
<comment type="subcellular location">
    <subcellularLocation>
        <location evidence="12">Cell membrane</location>
        <topology evidence="12">Multi-pass membrane protein</topology>
    </subcellularLocation>
    <subcellularLocation>
        <location evidence="1">Membrane</location>
        <topology evidence="1">Multi-pass membrane protein</topology>
    </subcellularLocation>
</comment>
<dbReference type="Proteomes" id="UP000318927">
    <property type="component" value="Chromosome"/>
</dbReference>
<dbReference type="HAMAP" id="MF_01396">
    <property type="entry name" value="ATP_synth_c_bact"/>
    <property type="match status" value="1"/>
</dbReference>
<evidence type="ECO:0000256" key="7">
    <source>
        <dbReference type="ARBA" id="ARBA00022989"/>
    </source>
</evidence>
<keyword evidence="11 12" id="KW-0066">ATP synthesis</keyword>
<dbReference type="PANTHER" id="PTHR10031:SF0">
    <property type="entry name" value="ATPASE PROTEIN 9"/>
    <property type="match status" value="1"/>
</dbReference>
<dbReference type="GO" id="GO:0005886">
    <property type="term" value="C:plasma membrane"/>
    <property type="evidence" value="ECO:0007669"/>
    <property type="project" value="UniProtKB-SubCell"/>
</dbReference>
<dbReference type="RefSeq" id="WP_146367336.1">
    <property type="nucleotide sequence ID" value="NZ_CP041664.1"/>
</dbReference>
<dbReference type="GO" id="GO:0046933">
    <property type="term" value="F:proton-transporting ATP synthase activity, rotational mechanism"/>
    <property type="evidence" value="ECO:0007669"/>
    <property type="project" value="UniProtKB-UniRule"/>
</dbReference>
<dbReference type="GO" id="GO:0045259">
    <property type="term" value="C:proton-transporting ATP synthase complex"/>
    <property type="evidence" value="ECO:0007669"/>
    <property type="project" value="UniProtKB-KW"/>
</dbReference>
<dbReference type="CDD" id="cd18184">
    <property type="entry name" value="ATP-synt_Fo_c_NaATPase"/>
    <property type="match status" value="1"/>
</dbReference>
<dbReference type="InterPro" id="IPR002379">
    <property type="entry name" value="ATPase_proteolipid_c-like_dom"/>
</dbReference>